<dbReference type="GO" id="GO:0003735">
    <property type="term" value="F:structural constituent of ribosome"/>
    <property type="evidence" value="ECO:0000318"/>
    <property type="project" value="GO_Central"/>
</dbReference>
<dbReference type="SUPFAM" id="SSF52313">
    <property type="entry name" value="Ribosomal protein S2"/>
    <property type="match status" value="1"/>
</dbReference>
<dbReference type="CDD" id="cd01425">
    <property type="entry name" value="RPS2"/>
    <property type="match status" value="1"/>
</dbReference>
<gene>
    <name evidence="2" type="ORF">ZOSMA_10G00750</name>
</gene>
<comment type="caution">
    <text evidence="2">The sequence shown here is derived from an EMBL/GenBank/DDBJ whole genome shotgun (WGS) entry which is preliminary data.</text>
</comment>
<comment type="similarity">
    <text evidence="1">Belongs to the universal ribosomal protein uS2 family.</text>
</comment>
<dbReference type="GO" id="GO:0005763">
    <property type="term" value="C:mitochondrial small ribosomal subunit"/>
    <property type="evidence" value="ECO:0000318"/>
    <property type="project" value="GO_Central"/>
</dbReference>
<sequence length="214" mass="24186">MVNQYLAAQKLLGVCAHLSRPPASQHFKPFIIGSRNNRNVIDLDKTSICLRNAMNFIGSLIHQRGRVFFLRTKNDIHDEILSKMATKIGCTHNSQMGIPGYSTFTPGLAKNSSKKIKINFSGSHQKPDCYVILGSESSDRKHAVIQEADRSQIPTVCLVDTGMPMKYFEMVTYPIPAIDSTQFVYLFCNLVTKTVLRDRENNDKEKNKSRILTF</sequence>
<dbReference type="InterPro" id="IPR023591">
    <property type="entry name" value="Ribosomal_uS2_flav_dom_sf"/>
</dbReference>
<dbReference type="OMA" id="HNRAMNL"/>
<organism evidence="2 3">
    <name type="scientific">Zostera marina</name>
    <name type="common">Eelgrass</name>
    <dbReference type="NCBI Taxonomy" id="29655"/>
    <lineage>
        <taxon>Eukaryota</taxon>
        <taxon>Viridiplantae</taxon>
        <taxon>Streptophyta</taxon>
        <taxon>Embryophyta</taxon>
        <taxon>Tracheophyta</taxon>
        <taxon>Spermatophyta</taxon>
        <taxon>Magnoliopsida</taxon>
        <taxon>Liliopsida</taxon>
        <taxon>Zosteraceae</taxon>
        <taxon>Zostera</taxon>
    </lineage>
</organism>
<dbReference type="AlphaFoldDB" id="A0A0K9Q5L0"/>
<dbReference type="STRING" id="29655.A0A0K9Q5L0"/>
<evidence type="ECO:0000313" key="3">
    <source>
        <dbReference type="Proteomes" id="UP000036987"/>
    </source>
</evidence>
<dbReference type="PANTHER" id="PTHR12534">
    <property type="entry name" value="30S RIBOSOMAL PROTEIN S2 PROKARYOTIC AND ORGANELLAR"/>
    <property type="match status" value="1"/>
</dbReference>
<name>A0A0K9Q5L0_ZOSMR</name>
<proteinExistence type="inferred from homology"/>
<dbReference type="PANTHER" id="PTHR12534:SF1">
    <property type="entry name" value="SMALL RIBOSOMAL SUBUNIT PROTEIN US2M"/>
    <property type="match status" value="1"/>
</dbReference>
<evidence type="ECO:0000313" key="2">
    <source>
        <dbReference type="EMBL" id="KMZ75807.1"/>
    </source>
</evidence>
<keyword evidence="2" id="KW-0687">Ribonucleoprotein</keyword>
<dbReference type="OrthoDB" id="932129at2759"/>
<dbReference type="EMBL" id="LFYR01000113">
    <property type="protein sequence ID" value="KMZ75807.1"/>
    <property type="molecule type" value="Genomic_DNA"/>
</dbReference>
<accession>A0A0K9Q5L0</accession>
<protein>
    <submittedName>
        <fullName evidence="2">Ribosomal protein S2, mitochondrial</fullName>
    </submittedName>
</protein>
<dbReference type="Proteomes" id="UP000036987">
    <property type="component" value="Unassembled WGS sequence"/>
</dbReference>
<evidence type="ECO:0000256" key="1">
    <source>
        <dbReference type="ARBA" id="ARBA00006242"/>
    </source>
</evidence>
<dbReference type="InterPro" id="IPR001865">
    <property type="entry name" value="Ribosomal_uS2"/>
</dbReference>
<keyword evidence="2" id="KW-0689">Ribosomal protein</keyword>
<reference evidence="3" key="1">
    <citation type="journal article" date="2016" name="Nature">
        <title>The genome of the seagrass Zostera marina reveals angiosperm adaptation to the sea.</title>
        <authorList>
            <person name="Olsen J.L."/>
            <person name="Rouze P."/>
            <person name="Verhelst B."/>
            <person name="Lin Y.-C."/>
            <person name="Bayer T."/>
            <person name="Collen J."/>
            <person name="Dattolo E."/>
            <person name="De Paoli E."/>
            <person name="Dittami S."/>
            <person name="Maumus F."/>
            <person name="Michel G."/>
            <person name="Kersting A."/>
            <person name="Lauritano C."/>
            <person name="Lohaus R."/>
            <person name="Toepel M."/>
            <person name="Tonon T."/>
            <person name="Vanneste K."/>
            <person name="Amirebrahimi M."/>
            <person name="Brakel J."/>
            <person name="Bostroem C."/>
            <person name="Chovatia M."/>
            <person name="Grimwood J."/>
            <person name="Jenkins J.W."/>
            <person name="Jueterbock A."/>
            <person name="Mraz A."/>
            <person name="Stam W.T."/>
            <person name="Tice H."/>
            <person name="Bornberg-Bauer E."/>
            <person name="Green P.J."/>
            <person name="Pearson G.A."/>
            <person name="Procaccini G."/>
            <person name="Duarte C.M."/>
            <person name="Schmutz J."/>
            <person name="Reusch T.B.H."/>
            <person name="Van de Peer Y."/>
        </authorList>
    </citation>
    <scope>NUCLEOTIDE SEQUENCE [LARGE SCALE GENOMIC DNA]</scope>
    <source>
        <strain evidence="3">cv. Finnish</strain>
    </source>
</reference>
<dbReference type="Pfam" id="PF00318">
    <property type="entry name" value="Ribosomal_S2"/>
    <property type="match status" value="2"/>
</dbReference>
<dbReference type="InterPro" id="IPR005706">
    <property type="entry name" value="Ribosomal_uS2_bac/mit/plastid"/>
</dbReference>
<dbReference type="GO" id="GO:0006412">
    <property type="term" value="P:translation"/>
    <property type="evidence" value="ECO:0007669"/>
    <property type="project" value="InterPro"/>
</dbReference>
<dbReference type="Gene3D" id="3.40.50.10490">
    <property type="entry name" value="Glucose-6-phosphate isomerase like protein, domain 1"/>
    <property type="match status" value="1"/>
</dbReference>
<keyword evidence="3" id="KW-1185">Reference proteome</keyword>